<sequence>MIFPLEQLVKFTGNVYEATVAASRRSFQLAMVKDPVLEQNGNSGKVVSVAARQVFGAPNASKVCYENASQIESR</sequence>
<accession>H7ENX7</accession>
<evidence type="ECO:0000256" key="8">
    <source>
        <dbReference type="ARBA" id="ARBA00048552"/>
    </source>
</evidence>
<dbReference type="GO" id="GO:0003677">
    <property type="term" value="F:DNA binding"/>
    <property type="evidence" value="ECO:0007669"/>
    <property type="project" value="InterPro"/>
</dbReference>
<dbReference type="OrthoDB" id="308369at2"/>
<keyword evidence="4" id="KW-0240">DNA-directed RNA polymerase</keyword>
<evidence type="ECO:0000256" key="7">
    <source>
        <dbReference type="ARBA" id="ARBA00030998"/>
    </source>
</evidence>
<keyword evidence="10" id="KW-1185">Reference proteome</keyword>
<dbReference type="GO" id="GO:0003899">
    <property type="term" value="F:DNA-directed RNA polymerase activity"/>
    <property type="evidence" value="ECO:0007669"/>
    <property type="project" value="UniProtKB-EC"/>
</dbReference>
<comment type="caution">
    <text evidence="9">The sequence shown here is derived from an EMBL/GenBank/DDBJ whole genome shotgun (WGS) entry which is preliminary data.</text>
</comment>
<evidence type="ECO:0000256" key="4">
    <source>
        <dbReference type="ARBA" id="ARBA00022478"/>
    </source>
</evidence>
<dbReference type="Pfam" id="PF01192">
    <property type="entry name" value="RNA_pol_Rpb6"/>
    <property type="match status" value="1"/>
</dbReference>
<evidence type="ECO:0000256" key="3">
    <source>
        <dbReference type="ARBA" id="ARBA00013725"/>
    </source>
</evidence>
<dbReference type="SUPFAM" id="SSF63562">
    <property type="entry name" value="RPB6/omega subunit-like"/>
    <property type="match status" value="1"/>
</dbReference>
<dbReference type="PATRIC" id="fig|907348.3.peg.2664"/>
<evidence type="ECO:0000256" key="2">
    <source>
        <dbReference type="ARBA" id="ARBA00012418"/>
    </source>
</evidence>
<dbReference type="AlphaFoldDB" id="H7ENX7"/>
<gene>
    <name evidence="9" type="ORF">TresaDRAFT_0083</name>
</gene>
<dbReference type="InterPro" id="IPR036161">
    <property type="entry name" value="RPB6/omega-like_sf"/>
</dbReference>
<comment type="catalytic activity">
    <reaction evidence="8">
        <text>RNA(n) + a ribonucleoside 5'-triphosphate = RNA(n+1) + diphosphate</text>
        <dbReference type="Rhea" id="RHEA:21248"/>
        <dbReference type="Rhea" id="RHEA-COMP:14527"/>
        <dbReference type="Rhea" id="RHEA-COMP:17342"/>
        <dbReference type="ChEBI" id="CHEBI:33019"/>
        <dbReference type="ChEBI" id="CHEBI:61557"/>
        <dbReference type="ChEBI" id="CHEBI:140395"/>
        <dbReference type="EC" id="2.7.7.6"/>
    </reaction>
</comment>
<dbReference type="RefSeq" id="WP_002706271.1">
    <property type="nucleotide sequence ID" value="NZ_AGRW01000054.1"/>
</dbReference>
<dbReference type="GO" id="GO:0000428">
    <property type="term" value="C:DNA-directed RNA polymerase complex"/>
    <property type="evidence" value="ECO:0007669"/>
    <property type="project" value="UniProtKB-KW"/>
</dbReference>
<evidence type="ECO:0000256" key="1">
    <source>
        <dbReference type="ARBA" id="ARBA00006711"/>
    </source>
</evidence>
<evidence type="ECO:0000256" key="6">
    <source>
        <dbReference type="ARBA" id="ARBA00029924"/>
    </source>
</evidence>
<dbReference type="Proteomes" id="UP000003571">
    <property type="component" value="Unassembled WGS sequence"/>
</dbReference>
<evidence type="ECO:0000313" key="10">
    <source>
        <dbReference type="Proteomes" id="UP000003571"/>
    </source>
</evidence>
<reference evidence="9 10" key="1">
    <citation type="submission" date="2011-09" db="EMBL/GenBank/DDBJ databases">
        <title>The draft genome of Treponema saccharophilum DSM 2985.</title>
        <authorList>
            <consortium name="US DOE Joint Genome Institute (JGI-PGF)"/>
            <person name="Lucas S."/>
            <person name="Copeland A."/>
            <person name="Lapidus A."/>
            <person name="Glavina del Rio T."/>
            <person name="Dalin E."/>
            <person name="Tice H."/>
            <person name="Bruce D."/>
            <person name="Goodwin L."/>
            <person name="Pitluck S."/>
            <person name="Peters L."/>
            <person name="Kyrpides N."/>
            <person name="Mavromatis K."/>
            <person name="Ivanova N."/>
            <person name="Markowitz V."/>
            <person name="Cheng J.-F."/>
            <person name="Hugenholtz P."/>
            <person name="Woyke T."/>
            <person name="Wu D."/>
            <person name="Gronow S."/>
            <person name="Wellnitz S."/>
            <person name="Brambilla E."/>
            <person name="Klenk H.-P."/>
            <person name="Eisen J.A."/>
        </authorList>
    </citation>
    <scope>NUCLEOTIDE SEQUENCE [LARGE SCALE GENOMIC DNA]</scope>
    <source>
        <strain evidence="9 10">DSM 2985</strain>
    </source>
</reference>
<proteinExistence type="inferred from homology"/>
<evidence type="ECO:0000256" key="5">
    <source>
        <dbReference type="ARBA" id="ARBA00023163"/>
    </source>
</evidence>
<evidence type="ECO:0000313" key="9">
    <source>
        <dbReference type="EMBL" id="EIC00610.1"/>
    </source>
</evidence>
<dbReference type="GO" id="GO:0006351">
    <property type="term" value="P:DNA-templated transcription"/>
    <property type="evidence" value="ECO:0007669"/>
    <property type="project" value="InterPro"/>
</dbReference>
<dbReference type="EMBL" id="AGRW01000054">
    <property type="protein sequence ID" value="EIC00610.1"/>
    <property type="molecule type" value="Genomic_DNA"/>
</dbReference>
<keyword evidence="5" id="KW-0804">Transcription</keyword>
<dbReference type="STRING" id="907348.TresaDRAFT_0083"/>
<comment type="similarity">
    <text evidence="1">Belongs to the RNA polymerase subunit omega family.</text>
</comment>
<name>H7ENX7_9SPIR</name>
<protein>
    <recommendedName>
        <fullName evidence="3">DNA-directed RNA polymerase subunit omega</fullName>
        <ecNumber evidence="2">2.7.7.6</ecNumber>
    </recommendedName>
    <alternativeName>
        <fullName evidence="7">RNA polymerase omega subunit</fullName>
    </alternativeName>
    <alternativeName>
        <fullName evidence="6">Transcriptase subunit omega</fullName>
    </alternativeName>
</protein>
<dbReference type="EC" id="2.7.7.6" evidence="2"/>
<organism evidence="9 10">
    <name type="scientific">Treponema saccharophilum DSM 2985</name>
    <dbReference type="NCBI Taxonomy" id="907348"/>
    <lineage>
        <taxon>Bacteria</taxon>
        <taxon>Pseudomonadati</taxon>
        <taxon>Spirochaetota</taxon>
        <taxon>Spirochaetia</taxon>
        <taxon>Spirochaetales</taxon>
        <taxon>Treponemataceae</taxon>
        <taxon>Treponema</taxon>
    </lineage>
</organism>
<dbReference type="InterPro" id="IPR006110">
    <property type="entry name" value="Pol_omega/Rpo6/RPB6"/>
</dbReference>